<proteinExistence type="predicted"/>
<protein>
    <submittedName>
        <fullName evidence="2">Uncharacterized protein</fullName>
    </submittedName>
</protein>
<organism evidence="2 3">
    <name type="scientific">Candidatus Cohnella colombiensis</name>
    <dbReference type="NCBI Taxonomy" id="3121368"/>
    <lineage>
        <taxon>Bacteria</taxon>
        <taxon>Bacillati</taxon>
        <taxon>Bacillota</taxon>
        <taxon>Bacilli</taxon>
        <taxon>Bacillales</taxon>
        <taxon>Paenibacillaceae</taxon>
        <taxon>Cohnella</taxon>
    </lineage>
</organism>
<dbReference type="Proteomes" id="UP001178662">
    <property type="component" value="Chromosome"/>
</dbReference>
<keyword evidence="3" id="KW-1185">Reference proteome</keyword>
<keyword evidence="1" id="KW-0472">Membrane</keyword>
<sequence length="47" mass="5062">MSTAKKKPPINARAKQKEQVNKKALIWVGVAFGIVVIAMAVLLIVTS</sequence>
<reference evidence="2" key="1">
    <citation type="submission" date="2023-03" db="EMBL/GenBank/DDBJ databases">
        <title>Andean soil-derived lignocellulolytic bacterial consortium as a source of novel taxa and putative plastic-active enzymes.</title>
        <authorList>
            <person name="Diaz-Garcia L."/>
            <person name="Chuvochina M."/>
            <person name="Feuerriegel G."/>
            <person name="Bunk B."/>
            <person name="Sproer C."/>
            <person name="Streit W.R."/>
            <person name="Rodriguez L.M."/>
            <person name="Overmann J."/>
            <person name="Jimenez D.J."/>
        </authorList>
    </citation>
    <scope>NUCLEOTIDE SEQUENCE</scope>
    <source>
        <strain evidence="2">MAG 2441</strain>
    </source>
</reference>
<evidence type="ECO:0000256" key="1">
    <source>
        <dbReference type="SAM" id="Phobius"/>
    </source>
</evidence>
<feature type="transmembrane region" description="Helical" evidence="1">
    <location>
        <begin position="24"/>
        <end position="45"/>
    </location>
</feature>
<gene>
    <name evidence="2" type="ORF">P0Y55_05080</name>
</gene>
<evidence type="ECO:0000313" key="2">
    <source>
        <dbReference type="EMBL" id="WEK55433.1"/>
    </source>
</evidence>
<accession>A0AA95JBI0</accession>
<keyword evidence="1" id="KW-1133">Transmembrane helix</keyword>
<name>A0AA95JBI0_9BACL</name>
<dbReference type="AlphaFoldDB" id="A0AA95JBI0"/>
<keyword evidence="1" id="KW-0812">Transmembrane</keyword>
<evidence type="ECO:0000313" key="3">
    <source>
        <dbReference type="Proteomes" id="UP001178662"/>
    </source>
</evidence>
<dbReference type="EMBL" id="CP119317">
    <property type="protein sequence ID" value="WEK55433.1"/>
    <property type="molecule type" value="Genomic_DNA"/>
</dbReference>